<dbReference type="PANTHER" id="PTHR43877:SF1">
    <property type="entry name" value="ACETYLTRANSFERASE"/>
    <property type="match status" value="1"/>
</dbReference>
<evidence type="ECO:0000256" key="1">
    <source>
        <dbReference type="ARBA" id="ARBA00022679"/>
    </source>
</evidence>
<evidence type="ECO:0000313" key="5">
    <source>
        <dbReference type="Proteomes" id="UP000294257"/>
    </source>
</evidence>
<sequence>MRAGVPHLAIGRPEMFLWLVENAPAAQRLRAFVAELDGQVVGVVRANLHNETSEPGQASANLTVHPDHRGKGAGTALITRAEEYLREIGATQMYSWAVDEPRALAFAERHGFRLGSAATFQRLDLTGELPAIPATPDGISLATAADYADDPRPVYDVDVEATLDEPSDVDAVSYSDWLAMHWERPDLDRELSVLAVADGVIVAFTSAMTDGRTRYFSGMTGSRRAVRGQGLAKLVKAHSLHRARAAGYTEAFTGNDLTNQPMLAINRWFGYQPAQGERRAIRDL</sequence>
<dbReference type="Gene3D" id="3.40.630.30">
    <property type="match status" value="1"/>
</dbReference>
<name>A0A4V2ERQ7_9PSEU</name>
<dbReference type="InterPro" id="IPR050832">
    <property type="entry name" value="Bact_Acetyltransf"/>
</dbReference>
<dbReference type="Pfam" id="PF00583">
    <property type="entry name" value="Acetyltransf_1"/>
    <property type="match status" value="1"/>
</dbReference>
<feature type="domain" description="N-acetyltransferase" evidence="3">
    <location>
        <begin position="1"/>
        <end position="135"/>
    </location>
</feature>
<evidence type="ECO:0000256" key="2">
    <source>
        <dbReference type="ARBA" id="ARBA00023315"/>
    </source>
</evidence>
<keyword evidence="5" id="KW-1185">Reference proteome</keyword>
<evidence type="ECO:0000259" key="3">
    <source>
        <dbReference type="PROSITE" id="PS51186"/>
    </source>
</evidence>
<keyword evidence="2" id="KW-0012">Acyltransferase</keyword>
<evidence type="ECO:0000313" key="4">
    <source>
        <dbReference type="EMBL" id="RZS32789.1"/>
    </source>
</evidence>
<dbReference type="Proteomes" id="UP000294257">
    <property type="component" value="Unassembled WGS sequence"/>
</dbReference>
<dbReference type="SUPFAM" id="SSF55729">
    <property type="entry name" value="Acyl-CoA N-acyltransferases (Nat)"/>
    <property type="match status" value="2"/>
</dbReference>
<dbReference type="InterPro" id="IPR016181">
    <property type="entry name" value="Acyl_CoA_acyltransferase"/>
</dbReference>
<accession>A0A4V2ERQ7</accession>
<organism evidence="4 5">
    <name type="scientific">Herbihabitans rhizosphaerae</name>
    <dbReference type="NCBI Taxonomy" id="1872711"/>
    <lineage>
        <taxon>Bacteria</taxon>
        <taxon>Bacillati</taxon>
        <taxon>Actinomycetota</taxon>
        <taxon>Actinomycetes</taxon>
        <taxon>Pseudonocardiales</taxon>
        <taxon>Pseudonocardiaceae</taxon>
        <taxon>Herbihabitans</taxon>
    </lineage>
</organism>
<dbReference type="PANTHER" id="PTHR43877">
    <property type="entry name" value="AMINOALKYLPHOSPHONATE N-ACETYLTRANSFERASE-RELATED-RELATED"/>
    <property type="match status" value="1"/>
</dbReference>
<gene>
    <name evidence="4" type="ORF">EV193_111174</name>
</gene>
<dbReference type="CDD" id="cd04301">
    <property type="entry name" value="NAT_SF"/>
    <property type="match status" value="1"/>
</dbReference>
<keyword evidence="1 4" id="KW-0808">Transferase</keyword>
<protein>
    <submittedName>
        <fullName evidence="4">Acetyltransferase (GNAT) family protein</fullName>
    </submittedName>
</protein>
<reference evidence="4 5" key="1">
    <citation type="submission" date="2019-02" db="EMBL/GenBank/DDBJ databases">
        <title>Genomic Encyclopedia of Type Strains, Phase IV (KMG-IV): sequencing the most valuable type-strain genomes for metagenomic binning, comparative biology and taxonomic classification.</title>
        <authorList>
            <person name="Goeker M."/>
        </authorList>
    </citation>
    <scope>NUCLEOTIDE SEQUENCE [LARGE SCALE GENOMIC DNA]</scope>
    <source>
        <strain evidence="4 5">DSM 101727</strain>
    </source>
</reference>
<dbReference type="InterPro" id="IPR000182">
    <property type="entry name" value="GNAT_dom"/>
</dbReference>
<dbReference type="AlphaFoldDB" id="A0A4V2ERQ7"/>
<dbReference type="EMBL" id="SGWQ01000011">
    <property type="protein sequence ID" value="RZS32789.1"/>
    <property type="molecule type" value="Genomic_DNA"/>
</dbReference>
<comment type="caution">
    <text evidence="4">The sequence shown here is derived from an EMBL/GenBank/DDBJ whole genome shotgun (WGS) entry which is preliminary data.</text>
</comment>
<dbReference type="GO" id="GO:0016747">
    <property type="term" value="F:acyltransferase activity, transferring groups other than amino-acyl groups"/>
    <property type="evidence" value="ECO:0007669"/>
    <property type="project" value="InterPro"/>
</dbReference>
<proteinExistence type="predicted"/>
<dbReference type="PROSITE" id="PS51186">
    <property type="entry name" value="GNAT"/>
    <property type="match status" value="2"/>
</dbReference>
<feature type="domain" description="N-acetyltransferase" evidence="3">
    <location>
        <begin position="149"/>
        <end position="284"/>
    </location>
</feature>